<proteinExistence type="predicted"/>
<reference evidence="1 2" key="1">
    <citation type="submission" date="2019-03" db="EMBL/GenBank/DDBJ databases">
        <title>Genomic Encyclopedia of Type Strains, Phase IV (KMG-IV): sequencing the most valuable type-strain genomes for metagenomic binning, comparative biology and taxonomic classification.</title>
        <authorList>
            <person name="Goeker M."/>
        </authorList>
    </citation>
    <scope>NUCLEOTIDE SEQUENCE [LARGE SCALE GENOMIC DNA]</scope>
    <source>
        <strain evidence="1 2">DSM 21944</strain>
    </source>
</reference>
<evidence type="ECO:0000313" key="1">
    <source>
        <dbReference type="EMBL" id="TCT01351.1"/>
    </source>
</evidence>
<dbReference type="RefSeq" id="WP_123520696.1">
    <property type="nucleotide sequence ID" value="NZ_JBHLWF010000005.1"/>
</dbReference>
<gene>
    <name evidence="1" type="ORF">EDC25_101218</name>
</gene>
<evidence type="ECO:0008006" key="3">
    <source>
        <dbReference type="Google" id="ProtNLM"/>
    </source>
</evidence>
<dbReference type="AlphaFoldDB" id="A0A4S3L2Q9"/>
<evidence type="ECO:0000313" key="2">
    <source>
        <dbReference type="Proteomes" id="UP000294599"/>
    </source>
</evidence>
<name>A0A4S3L2Q9_9GAMM</name>
<dbReference type="EMBL" id="SMAF01000001">
    <property type="protein sequence ID" value="TCT01351.1"/>
    <property type="molecule type" value="Genomic_DNA"/>
</dbReference>
<protein>
    <recommendedName>
        <fullName evidence="3">Dicarboxylate transport</fullName>
    </recommendedName>
</protein>
<dbReference type="Proteomes" id="UP000294599">
    <property type="component" value="Unassembled WGS sequence"/>
</dbReference>
<sequence>MPQAAALETRHELDLRIARIAHAQAEAEALRLSFRPMGLEQPARLVLDIERLKMPALDQELRSVHLECEPSMQARPDAPELAEWACQGPVRWRGGQADWSLGWRSASDLSAIQVRLAQGSSELVLDLPLVGKRMVAQARRLSAGWMQRLLPQWQWQGGRIDGRLEHTAPSQWRGELKASALAAQTPDGRFALAGVALSGPFEIANRAHGQLSVAARSTLTAGEVLAGPFYVGWPEGSAVSLDLAMVGQGGRWQVDRLSLGEDGFSAAVSGRLDNSGSGGWVQAADIAIGIDLDRHYERYLGGVMTWLGQRDVSARGQLDVRVGLAENGRLTRLDAALEDVGLRHPAGRYDLVGVTGELGFRDDGDDEARTALGWRRLGVSGLPLEAGRLVAVSRGGELVAQSPVVLGLFGGSITLDALRIRPFDAEGDRLSAAVELRDIDMTSLATAFRWPAFPGRLDASLPRLRYSGERLTVDGELDIEAFDGSIDIGALAIERPFGVAPALSADVRMRGLDLQPMTEVFGFGRIEGRLDGDIVGLRLLDWRPVAFDADLRSQESGRRRISQLAVEQLTSVGGGGSVSGLQGRLLGAFDSFSYRRIGLSCRLANDVCEMGGIEGEDGSYTILQGSGLPQITIRGFQRRVDWPVLLGRLQAMLRGAAPTVE</sequence>
<accession>A0A4S3L2Q9</accession>
<organism evidence="1 2">
    <name type="scientific">Pseudofulvimonas gallinarii</name>
    <dbReference type="NCBI Taxonomy" id="634155"/>
    <lineage>
        <taxon>Bacteria</taxon>
        <taxon>Pseudomonadati</taxon>
        <taxon>Pseudomonadota</taxon>
        <taxon>Gammaproteobacteria</taxon>
        <taxon>Lysobacterales</taxon>
        <taxon>Rhodanobacteraceae</taxon>
        <taxon>Pseudofulvimonas</taxon>
    </lineage>
</organism>
<comment type="caution">
    <text evidence="1">The sequence shown here is derived from an EMBL/GenBank/DDBJ whole genome shotgun (WGS) entry which is preliminary data.</text>
</comment>
<keyword evidence="2" id="KW-1185">Reference proteome</keyword>